<reference evidence="2 3" key="1">
    <citation type="submission" date="2016-05" db="EMBL/GenBank/DDBJ databases">
        <title>Genomic Taxonomy of the Vibrionaceae.</title>
        <authorList>
            <person name="Gomez-Gil B."/>
            <person name="Enciso-Ibarra J."/>
        </authorList>
    </citation>
    <scope>NUCLEOTIDE SEQUENCE [LARGE SCALE GENOMIC DNA]</scope>
    <source>
        <strain evidence="2 3">CAIM 1920</strain>
    </source>
</reference>
<keyword evidence="3" id="KW-1185">Reference proteome</keyword>
<accession>A0A1C3EQX3</accession>
<evidence type="ECO:0000313" key="3">
    <source>
        <dbReference type="Proteomes" id="UP000094936"/>
    </source>
</evidence>
<name>A0A1C3EQX3_9GAMM</name>
<protein>
    <recommendedName>
        <fullName evidence="4">DUF2680 domain-containing protein</fullName>
    </recommendedName>
</protein>
<keyword evidence="1" id="KW-0732">Signal</keyword>
<dbReference type="EMBL" id="LYBM01000003">
    <property type="protein sequence ID" value="ODA35641.1"/>
    <property type="molecule type" value="Genomic_DNA"/>
</dbReference>
<evidence type="ECO:0008006" key="4">
    <source>
        <dbReference type="Google" id="ProtNLM"/>
    </source>
</evidence>
<organism evidence="2 3">
    <name type="scientific">Veronia pacifica</name>
    <dbReference type="NCBI Taxonomy" id="1080227"/>
    <lineage>
        <taxon>Bacteria</taxon>
        <taxon>Pseudomonadati</taxon>
        <taxon>Pseudomonadota</taxon>
        <taxon>Gammaproteobacteria</taxon>
        <taxon>Vibrionales</taxon>
        <taxon>Vibrionaceae</taxon>
        <taxon>Veronia</taxon>
    </lineage>
</organism>
<dbReference type="Proteomes" id="UP000094936">
    <property type="component" value="Unassembled WGS sequence"/>
</dbReference>
<dbReference type="AlphaFoldDB" id="A0A1C3EQX3"/>
<comment type="caution">
    <text evidence="2">The sequence shown here is derived from an EMBL/GenBank/DDBJ whole genome shotgun (WGS) entry which is preliminary data.</text>
</comment>
<evidence type="ECO:0000313" key="2">
    <source>
        <dbReference type="EMBL" id="ODA35641.1"/>
    </source>
</evidence>
<proteinExistence type="predicted"/>
<sequence>MIKRIFFLLVTLLSFKAAAQGLIHPLDFKGTEENKSEVIAQIKARVKKTYTEIGMGDPLTLRLMEKEELNSFKKLTKAKNRQMLDQVINQYCSIGMCNYNTIQTMYAEQMKASNDELTW</sequence>
<gene>
    <name evidence="2" type="ORF">A8L45_03220</name>
</gene>
<dbReference type="RefSeq" id="WP_068899158.1">
    <property type="nucleotide sequence ID" value="NZ_JBHUIF010000020.1"/>
</dbReference>
<feature type="signal peptide" evidence="1">
    <location>
        <begin position="1"/>
        <end position="19"/>
    </location>
</feature>
<evidence type="ECO:0000256" key="1">
    <source>
        <dbReference type="SAM" id="SignalP"/>
    </source>
</evidence>
<feature type="chain" id="PRO_5008673340" description="DUF2680 domain-containing protein" evidence="1">
    <location>
        <begin position="20"/>
        <end position="119"/>
    </location>
</feature>